<reference evidence="4" key="2">
    <citation type="submission" date="2025-09" db="UniProtKB">
        <authorList>
            <consortium name="Ensembl"/>
        </authorList>
    </citation>
    <scope>IDENTIFICATION</scope>
</reference>
<dbReference type="Ensembl" id="ENSHBUT00000032952.1">
    <property type="protein sequence ID" value="ENSHBUP00000013428.1"/>
    <property type="gene ID" value="ENSHBUG00000015195.1"/>
</dbReference>
<keyword evidence="2" id="KW-0472">Membrane</keyword>
<protein>
    <recommendedName>
        <fullName evidence="3">Helically-extended SH3 domain-containing protein</fullName>
    </recommendedName>
</protein>
<dbReference type="GO" id="GO:0072659">
    <property type="term" value="P:protein localization to plasma membrane"/>
    <property type="evidence" value="ECO:0007669"/>
    <property type="project" value="TreeGrafter"/>
</dbReference>
<reference evidence="4" key="1">
    <citation type="submission" date="2025-08" db="UniProtKB">
        <authorList>
            <consortium name="Ensembl"/>
        </authorList>
    </citation>
    <scope>IDENTIFICATION</scope>
</reference>
<evidence type="ECO:0000259" key="3">
    <source>
        <dbReference type="Pfam" id="PF14603"/>
    </source>
</evidence>
<dbReference type="OMA" id="PPPEICH"/>
<dbReference type="Pfam" id="PF14603">
    <property type="entry name" value="hSH3"/>
    <property type="match status" value="1"/>
</dbReference>
<dbReference type="GO" id="GO:0050852">
    <property type="term" value="P:T cell receptor signaling pathway"/>
    <property type="evidence" value="ECO:0007669"/>
    <property type="project" value="TreeGrafter"/>
</dbReference>
<dbReference type="Gene3D" id="2.30.30.40">
    <property type="entry name" value="SH3 Domains"/>
    <property type="match status" value="1"/>
</dbReference>
<dbReference type="PANTHER" id="PTHR16830:SF19">
    <property type="entry name" value="FYN-BINDING PROTEIN-LIKE-RELATED"/>
    <property type="match status" value="1"/>
</dbReference>
<dbReference type="InterPro" id="IPR043443">
    <property type="entry name" value="FYB1/2-like"/>
</dbReference>
<dbReference type="STRING" id="8153.ENSHBUP00000013428"/>
<accession>A0A3Q2VXZ1</accession>
<dbReference type="AlphaFoldDB" id="A0A3Q2VXZ1"/>
<feature type="transmembrane region" description="Helical" evidence="2">
    <location>
        <begin position="36"/>
        <end position="65"/>
    </location>
</feature>
<evidence type="ECO:0000313" key="5">
    <source>
        <dbReference type="Proteomes" id="UP000264840"/>
    </source>
</evidence>
<dbReference type="GO" id="GO:0005886">
    <property type="term" value="C:plasma membrane"/>
    <property type="evidence" value="ECO:0007669"/>
    <property type="project" value="InterPro"/>
</dbReference>
<keyword evidence="5" id="KW-1185">Reference proteome</keyword>
<evidence type="ECO:0000313" key="4">
    <source>
        <dbReference type="Ensembl" id="ENSHBUP00000013428.1"/>
    </source>
</evidence>
<dbReference type="Proteomes" id="UP000264840">
    <property type="component" value="Unplaced"/>
</dbReference>
<name>A0A3Q2VXZ1_HAPBU</name>
<dbReference type="GeneTree" id="ENSGT00530000063460"/>
<proteinExistence type="predicted"/>
<dbReference type="PANTHER" id="PTHR16830">
    <property type="entry name" value="SH2 CONTAINING ADAPTOR PRAM-1 RELATED"/>
    <property type="match status" value="1"/>
</dbReference>
<dbReference type="GO" id="GO:0007229">
    <property type="term" value="P:integrin-mediated signaling pathway"/>
    <property type="evidence" value="ECO:0007669"/>
    <property type="project" value="InterPro"/>
</dbReference>
<keyword evidence="2" id="KW-0812">Transmembrane</keyword>
<feature type="domain" description="Helically-extended SH3" evidence="3">
    <location>
        <begin position="96"/>
        <end position="185"/>
    </location>
</feature>
<dbReference type="SUPFAM" id="SSF50044">
    <property type="entry name" value="SH3-domain"/>
    <property type="match status" value="1"/>
</dbReference>
<keyword evidence="2" id="KW-1133">Transmembrane helix</keyword>
<keyword evidence="1" id="KW-0597">Phosphoprotein</keyword>
<evidence type="ECO:0000256" key="1">
    <source>
        <dbReference type="ARBA" id="ARBA00022553"/>
    </source>
</evidence>
<sequence length="187" mass="21929">MSYLAILQYASDSYVLLKKFSFNDKYLKQFLSSDNIYYYFLLCSIYYLLLFIPFSICFMDFFFWFSDDYDDVQPLPEDFPPPPPEISIDPKVEKDLKKKFKYDGPLRVLHTMLVDPNSIIKKPGAKDLPVTQGEIVDVIQLTNSKKALCRNRFGKYGYVSRSLLLPMEQDIYDDVDYADDVYDNDSL</sequence>
<dbReference type="InterPro" id="IPR036028">
    <property type="entry name" value="SH3-like_dom_sf"/>
</dbReference>
<dbReference type="InterPro" id="IPR029294">
    <property type="entry name" value="hSH3"/>
</dbReference>
<evidence type="ECO:0000256" key="2">
    <source>
        <dbReference type="SAM" id="Phobius"/>
    </source>
</evidence>
<organism evidence="4 5">
    <name type="scientific">Haplochromis burtoni</name>
    <name type="common">Burton's mouthbrooder</name>
    <name type="synonym">Chromis burtoni</name>
    <dbReference type="NCBI Taxonomy" id="8153"/>
    <lineage>
        <taxon>Eukaryota</taxon>
        <taxon>Metazoa</taxon>
        <taxon>Chordata</taxon>
        <taxon>Craniata</taxon>
        <taxon>Vertebrata</taxon>
        <taxon>Euteleostomi</taxon>
        <taxon>Actinopterygii</taxon>
        <taxon>Neopterygii</taxon>
        <taxon>Teleostei</taxon>
        <taxon>Neoteleostei</taxon>
        <taxon>Acanthomorphata</taxon>
        <taxon>Ovalentaria</taxon>
        <taxon>Cichlomorphae</taxon>
        <taxon>Cichliformes</taxon>
        <taxon>Cichlidae</taxon>
        <taxon>African cichlids</taxon>
        <taxon>Pseudocrenilabrinae</taxon>
        <taxon>Haplochromini</taxon>
        <taxon>Haplochromis</taxon>
    </lineage>
</organism>